<feature type="compositionally biased region" description="Acidic residues" evidence="1">
    <location>
        <begin position="143"/>
        <end position="179"/>
    </location>
</feature>
<dbReference type="KEGG" id="aqt:FN924_09510"/>
<name>A0A516KG74_9BACI</name>
<feature type="region of interest" description="Disordered" evidence="1">
    <location>
        <begin position="1"/>
        <end position="92"/>
    </location>
</feature>
<dbReference type="InterPro" id="IPR025571">
    <property type="entry name" value="YqfQ"/>
</dbReference>
<keyword evidence="3" id="KW-1185">Reference proteome</keyword>
<organism evidence="2 3">
    <name type="scientific">Radiobacillus deserti</name>
    <dbReference type="NCBI Taxonomy" id="2594883"/>
    <lineage>
        <taxon>Bacteria</taxon>
        <taxon>Bacillati</taxon>
        <taxon>Bacillota</taxon>
        <taxon>Bacilli</taxon>
        <taxon>Bacillales</taxon>
        <taxon>Bacillaceae</taxon>
        <taxon>Radiobacillus</taxon>
    </lineage>
</organism>
<feature type="region of interest" description="Disordered" evidence="1">
    <location>
        <begin position="141"/>
        <end position="222"/>
    </location>
</feature>
<accession>A0A516KG74</accession>
<feature type="compositionally biased region" description="Polar residues" evidence="1">
    <location>
        <begin position="30"/>
        <end position="41"/>
    </location>
</feature>
<dbReference type="Proteomes" id="UP000315215">
    <property type="component" value="Chromosome"/>
</dbReference>
<reference evidence="2 3" key="1">
    <citation type="submission" date="2019-07" db="EMBL/GenBank/DDBJ databases">
        <authorList>
            <person name="Li J."/>
        </authorList>
    </citation>
    <scope>NUCLEOTIDE SEQUENCE [LARGE SCALE GENOMIC DNA]</scope>
    <source>
        <strain evidence="2 3">TKL69</strain>
    </source>
</reference>
<gene>
    <name evidence="2" type="ORF">FN924_09510</name>
</gene>
<dbReference type="Pfam" id="PF14181">
    <property type="entry name" value="YqfQ"/>
    <property type="match status" value="1"/>
</dbReference>
<evidence type="ECO:0008006" key="4">
    <source>
        <dbReference type="Google" id="ProtNLM"/>
    </source>
</evidence>
<evidence type="ECO:0000313" key="3">
    <source>
        <dbReference type="Proteomes" id="UP000315215"/>
    </source>
</evidence>
<evidence type="ECO:0000313" key="2">
    <source>
        <dbReference type="EMBL" id="QDP40395.1"/>
    </source>
</evidence>
<feature type="compositionally biased region" description="Basic residues" evidence="1">
    <location>
        <begin position="1"/>
        <end position="10"/>
    </location>
</feature>
<dbReference type="EMBL" id="CP041666">
    <property type="protein sequence ID" value="QDP40395.1"/>
    <property type="molecule type" value="Genomic_DNA"/>
</dbReference>
<sequence length="222" mass="23753">MKVADKKKRGISMFSTQQQGRQWMRPNPAPSRSFTGRQSLPTRPGMPFGGPNQGATQGGGGVQGFIKKIFGGGSNPTPGPMGPGFGPTAFGQSAGKSGISGILGNTQEILKIAKTAAPYIKEYGPMVKNLPAMIQMVKALNSDDSEETDASDESEDVDGDVEEEEDSIDLEDELDFEDEIPVKKDKKPRSKSSNMATKKKSKPVVETSSDELNGISKPKLFI</sequence>
<dbReference type="AlphaFoldDB" id="A0A516KG74"/>
<feature type="compositionally biased region" description="Gly residues" evidence="1">
    <location>
        <begin position="47"/>
        <end position="63"/>
    </location>
</feature>
<evidence type="ECO:0000256" key="1">
    <source>
        <dbReference type="SAM" id="MobiDB-lite"/>
    </source>
</evidence>
<protein>
    <recommendedName>
        <fullName evidence="4">YqfQ-like protein</fullName>
    </recommendedName>
</protein>
<proteinExistence type="predicted"/>